<dbReference type="InParanoid" id="A0A059BA08"/>
<dbReference type="STRING" id="71139.A0A059BA08"/>
<evidence type="ECO:0000313" key="4">
    <source>
        <dbReference type="EMBL" id="KCW62490.1"/>
    </source>
</evidence>
<dbReference type="GO" id="GO:0032039">
    <property type="term" value="C:integrator complex"/>
    <property type="evidence" value="ECO:0007669"/>
    <property type="project" value="InterPro"/>
</dbReference>
<dbReference type="SUPFAM" id="SSF56281">
    <property type="entry name" value="Metallo-hydrolase/oxidoreductase"/>
    <property type="match status" value="1"/>
</dbReference>
<name>A0A059BA08_EUCGR</name>
<dbReference type="InterPro" id="IPR036866">
    <property type="entry name" value="RibonucZ/Hydroxyglut_hydro"/>
</dbReference>
<reference evidence="4" key="1">
    <citation type="submission" date="2013-07" db="EMBL/GenBank/DDBJ databases">
        <title>The genome of Eucalyptus grandis.</title>
        <authorList>
            <person name="Schmutz J."/>
            <person name="Hayes R."/>
            <person name="Myburg A."/>
            <person name="Tuskan G."/>
            <person name="Grattapaglia D."/>
            <person name="Rokhsar D.S."/>
        </authorList>
    </citation>
    <scope>NUCLEOTIDE SEQUENCE</scope>
    <source>
        <tissue evidence="4">Leaf extractions</tissue>
    </source>
</reference>
<proteinExistence type="predicted"/>
<evidence type="ECO:0000256" key="2">
    <source>
        <dbReference type="ARBA" id="ARBA00023242"/>
    </source>
</evidence>
<accession>A0A059BA08</accession>
<protein>
    <submittedName>
        <fullName evidence="4">Uncharacterized protein</fullName>
    </submittedName>
</protein>
<feature type="compositionally biased region" description="Basic and acidic residues" evidence="3">
    <location>
        <begin position="56"/>
        <end position="65"/>
    </location>
</feature>
<dbReference type="GO" id="GO:0016180">
    <property type="term" value="P:snRNA processing"/>
    <property type="evidence" value="ECO:0007669"/>
    <property type="project" value="InterPro"/>
</dbReference>
<evidence type="ECO:0000256" key="3">
    <source>
        <dbReference type="SAM" id="MobiDB-lite"/>
    </source>
</evidence>
<dbReference type="PANTHER" id="PTHR46094">
    <property type="entry name" value="INTEGRATOR COMPLEX SUBUNIT 9"/>
    <property type="match status" value="1"/>
</dbReference>
<feature type="region of interest" description="Disordered" evidence="3">
    <location>
        <begin position="55"/>
        <end position="78"/>
    </location>
</feature>
<dbReference type="Gramene" id="KCW62490">
    <property type="protein sequence ID" value="KCW62490"/>
    <property type="gene ID" value="EUGRSUZ_H05129"/>
</dbReference>
<dbReference type="Gene3D" id="3.60.15.10">
    <property type="entry name" value="Ribonuclease Z/Hydroxyacylglutathione hydrolase-like"/>
    <property type="match status" value="1"/>
</dbReference>
<organism evidence="4">
    <name type="scientific">Eucalyptus grandis</name>
    <name type="common">Flooded gum</name>
    <dbReference type="NCBI Taxonomy" id="71139"/>
    <lineage>
        <taxon>Eukaryota</taxon>
        <taxon>Viridiplantae</taxon>
        <taxon>Streptophyta</taxon>
        <taxon>Embryophyta</taxon>
        <taxon>Tracheophyta</taxon>
        <taxon>Spermatophyta</taxon>
        <taxon>Magnoliopsida</taxon>
        <taxon>eudicotyledons</taxon>
        <taxon>Gunneridae</taxon>
        <taxon>Pentapetalae</taxon>
        <taxon>rosids</taxon>
        <taxon>malvids</taxon>
        <taxon>Myrtales</taxon>
        <taxon>Myrtaceae</taxon>
        <taxon>Myrtoideae</taxon>
        <taxon>Eucalypteae</taxon>
        <taxon>Eucalyptus</taxon>
    </lineage>
</organism>
<dbReference type="EMBL" id="KK198760">
    <property type="protein sequence ID" value="KCW62490.1"/>
    <property type="molecule type" value="Genomic_DNA"/>
</dbReference>
<keyword evidence="2" id="KW-0539">Nucleus</keyword>
<dbReference type="OMA" id="FPGFANT"/>
<dbReference type="PANTHER" id="PTHR46094:SF1">
    <property type="entry name" value="INTEGRATOR COMPLEX SUBUNIT 9"/>
    <property type="match status" value="1"/>
</dbReference>
<sequence length="148" mass="16572">MQTCLSRGRGFYFPQCHMLSVRGFRILIYCPLDLSPLTAFAPIPPGFSAVQDEEDFGHSVDKSDGCESGNEEREDTENPMNAKAFIRSEPWYETVASLHLWNLSFIDVVLISSPTRMLGLPFLTRAKGFSAKVYVTEAAVKLGKLMME</sequence>
<gene>
    <name evidence="4" type="ORF">EUGRSUZ_H05129</name>
</gene>
<dbReference type="AlphaFoldDB" id="A0A059BA08"/>
<evidence type="ECO:0000256" key="1">
    <source>
        <dbReference type="ARBA" id="ARBA00004123"/>
    </source>
</evidence>
<dbReference type="InterPro" id="IPR027074">
    <property type="entry name" value="Integrator_9su"/>
</dbReference>
<comment type="subcellular location">
    <subcellularLocation>
        <location evidence="1">Nucleus</location>
    </subcellularLocation>
</comment>